<feature type="signal peptide" evidence="1">
    <location>
        <begin position="1"/>
        <end position="24"/>
    </location>
</feature>
<sequence length="280" mass="31348">MRRNSRMYLALALPLALTFQTVRADDHPMLDYLSVSIGGFANNNSASMRADGHVKNSGTRLDFSRDLGQGGTRTLPYLSVTWRPWDRHEFEFTYYHDSTDSTRYLNRTLQFNGNQLDVGAQLHSRFTLDAGSVGYRYWAWIGERGAFGVSGGLQFYRFSLKLSGNAFAANGSGSATASGSRTARVSSNLPDPSIGVSYRYQAASWVRIVADAGAFKANINQIDARLYNARVGAEFYPWEHFGITTQYAFNKIDADVNKSNFNGNVNFRFKGFQLLVRARF</sequence>
<evidence type="ECO:0008006" key="4">
    <source>
        <dbReference type="Google" id="ProtNLM"/>
    </source>
</evidence>
<reference evidence="2 3" key="1">
    <citation type="submission" date="2024-06" db="EMBL/GenBank/DDBJ databases">
        <title>Sorghum-associated microbial communities from plants grown in Nebraska, USA.</title>
        <authorList>
            <person name="Schachtman D."/>
        </authorList>
    </citation>
    <scope>NUCLEOTIDE SEQUENCE [LARGE SCALE GENOMIC DNA]</scope>
    <source>
        <strain evidence="2 3">1073</strain>
    </source>
</reference>
<evidence type="ECO:0000256" key="1">
    <source>
        <dbReference type="SAM" id="SignalP"/>
    </source>
</evidence>
<dbReference type="Proteomes" id="UP001549184">
    <property type="component" value="Unassembled WGS sequence"/>
</dbReference>
<dbReference type="RefSeq" id="WP_354012021.1">
    <property type="nucleotide sequence ID" value="NZ_JBEPMU010000001.1"/>
</dbReference>
<proteinExistence type="predicted"/>
<dbReference type="SUPFAM" id="SSF56925">
    <property type="entry name" value="OMPA-like"/>
    <property type="match status" value="1"/>
</dbReference>
<evidence type="ECO:0000313" key="2">
    <source>
        <dbReference type="EMBL" id="MET3650525.1"/>
    </source>
</evidence>
<dbReference type="InterPro" id="IPR011250">
    <property type="entry name" value="OMP/PagP_B-barrel"/>
</dbReference>
<feature type="chain" id="PRO_5046986645" description="Outer membrane protein beta-barrel domain-containing protein" evidence="1">
    <location>
        <begin position="25"/>
        <end position="280"/>
    </location>
</feature>
<keyword evidence="1" id="KW-0732">Signal</keyword>
<comment type="caution">
    <text evidence="2">The sequence shown here is derived from an EMBL/GenBank/DDBJ whole genome shotgun (WGS) entry which is preliminary data.</text>
</comment>
<gene>
    <name evidence="2" type="ORF">ABIC75_000227</name>
</gene>
<keyword evidence="3" id="KW-1185">Reference proteome</keyword>
<evidence type="ECO:0000313" key="3">
    <source>
        <dbReference type="Proteomes" id="UP001549184"/>
    </source>
</evidence>
<dbReference type="EMBL" id="JBEPMU010000001">
    <property type="protein sequence ID" value="MET3650525.1"/>
    <property type="molecule type" value="Genomic_DNA"/>
</dbReference>
<protein>
    <recommendedName>
        <fullName evidence="4">Outer membrane protein beta-barrel domain-containing protein</fullName>
    </recommendedName>
</protein>
<accession>A0ABV2JNX6</accession>
<organism evidence="2 3">
    <name type="scientific">Dyella japonica</name>
    <dbReference type="NCBI Taxonomy" id="231455"/>
    <lineage>
        <taxon>Bacteria</taxon>
        <taxon>Pseudomonadati</taxon>
        <taxon>Pseudomonadota</taxon>
        <taxon>Gammaproteobacteria</taxon>
        <taxon>Lysobacterales</taxon>
        <taxon>Rhodanobacteraceae</taxon>
        <taxon>Dyella</taxon>
    </lineage>
</organism>
<name>A0ABV2JNX6_9GAMM</name>